<sequence length="439" mass="49606">MERLEIWLERNLALVETTLSGTAFYYQLGAIAAALAASWLLSTLIQRRFFWFSREPKASEGYEIRWAFFRARTLVFPFTCVVVFGALSVFGETAFGENWLIRIAQGVSVVQLIYRLGTHLIRNQAINRILTFIGLPIALLYVFGWLDTVTSELEEISFEIGNIHFSAYTIVRTLIFGAVLFWLGRISNRTGQKVIRSQKQLDTSTKEVAAKLFQIALFVLIFILLLQIMGIDVTTLVVFGGAIGVGLGFGLQQIAANFISGIIILLDRSITIDDYIQLEDGRAGRLRELNMRYAILETFDGKDIMVPNEQFITTAFTNWTHHNQKQRYALNFQVAYDTDLEAMFPIIRDVVASHPKVLSGEHIPIAERPDAEIQEFADSGITILVEFWMEGIDDGDNRVGGDLLLMIWSTLKAHGIEIPFPQREIRLLKDQDQTPNASA</sequence>
<dbReference type="Gene3D" id="1.10.287.1260">
    <property type="match status" value="1"/>
</dbReference>
<feature type="domain" description="Mechanosensitive ion channel MscS" evidence="8">
    <location>
        <begin position="254"/>
        <end position="321"/>
    </location>
</feature>
<feature type="transmembrane region" description="Helical" evidence="7">
    <location>
        <begin position="129"/>
        <end position="146"/>
    </location>
</feature>
<evidence type="ECO:0000256" key="7">
    <source>
        <dbReference type="SAM" id="Phobius"/>
    </source>
</evidence>
<feature type="transmembrane region" description="Helical" evidence="7">
    <location>
        <begin position="24"/>
        <end position="45"/>
    </location>
</feature>
<dbReference type="PANTHER" id="PTHR30347:SF1">
    <property type="entry name" value="MECHANOSENSITIVE CHANNEL MSCK"/>
    <property type="match status" value="1"/>
</dbReference>
<dbReference type="InterPro" id="IPR006685">
    <property type="entry name" value="MscS_channel_2nd"/>
</dbReference>
<evidence type="ECO:0000259" key="9">
    <source>
        <dbReference type="Pfam" id="PF21082"/>
    </source>
</evidence>
<dbReference type="SUPFAM" id="SSF82689">
    <property type="entry name" value="Mechanosensitive channel protein MscS (YggB), C-terminal domain"/>
    <property type="match status" value="1"/>
</dbReference>
<feature type="transmembrane region" description="Helical" evidence="7">
    <location>
        <begin position="166"/>
        <end position="187"/>
    </location>
</feature>
<dbReference type="OrthoDB" id="9799209at2"/>
<dbReference type="RefSeq" id="WP_109792318.1">
    <property type="nucleotide sequence ID" value="NZ_PHIG01000039.1"/>
</dbReference>
<keyword evidence="4 7" id="KW-0812">Transmembrane</keyword>
<accession>A0A2M9FZ35</accession>
<dbReference type="EMBL" id="PHIG01000039">
    <property type="protein sequence ID" value="PJK28722.1"/>
    <property type="molecule type" value="Genomic_DNA"/>
</dbReference>
<comment type="subcellular location">
    <subcellularLocation>
        <location evidence="1">Cell membrane</location>
        <topology evidence="1">Multi-pass membrane protein</topology>
    </subcellularLocation>
</comment>
<dbReference type="InterPro" id="IPR049278">
    <property type="entry name" value="MS_channel_C"/>
</dbReference>
<evidence type="ECO:0000256" key="4">
    <source>
        <dbReference type="ARBA" id="ARBA00022692"/>
    </source>
</evidence>
<feature type="domain" description="Mechanosensitive ion channel transmembrane helices 2/3" evidence="10">
    <location>
        <begin position="212"/>
        <end position="252"/>
    </location>
</feature>
<reference evidence="11 12" key="1">
    <citation type="submission" date="2017-11" db="EMBL/GenBank/DDBJ databases">
        <title>Draft genome sequence of Rhizobiales bacterium SY3-13.</title>
        <authorList>
            <person name="Sun C."/>
        </authorList>
    </citation>
    <scope>NUCLEOTIDE SEQUENCE [LARGE SCALE GENOMIC DNA]</scope>
    <source>
        <strain evidence="11 12">SY3-13</strain>
    </source>
</reference>
<feature type="domain" description="Mechanosensitive ion channel MscS C-terminal" evidence="9">
    <location>
        <begin position="330"/>
        <end position="418"/>
    </location>
</feature>
<keyword evidence="5 7" id="KW-1133">Transmembrane helix</keyword>
<evidence type="ECO:0000256" key="6">
    <source>
        <dbReference type="ARBA" id="ARBA00023136"/>
    </source>
</evidence>
<feature type="transmembrane region" description="Helical" evidence="7">
    <location>
        <begin position="99"/>
        <end position="117"/>
    </location>
</feature>
<dbReference type="Pfam" id="PF00924">
    <property type="entry name" value="MS_channel_2nd"/>
    <property type="match status" value="1"/>
</dbReference>
<keyword evidence="6 7" id="KW-0472">Membrane</keyword>
<dbReference type="InterPro" id="IPR010920">
    <property type="entry name" value="LSM_dom_sf"/>
</dbReference>
<evidence type="ECO:0000259" key="8">
    <source>
        <dbReference type="Pfam" id="PF00924"/>
    </source>
</evidence>
<dbReference type="Gene3D" id="3.30.70.100">
    <property type="match status" value="1"/>
</dbReference>
<evidence type="ECO:0000256" key="2">
    <source>
        <dbReference type="ARBA" id="ARBA00008017"/>
    </source>
</evidence>
<proteinExistence type="inferred from homology"/>
<evidence type="ECO:0000259" key="10">
    <source>
        <dbReference type="Pfam" id="PF21088"/>
    </source>
</evidence>
<dbReference type="GO" id="GO:0005886">
    <property type="term" value="C:plasma membrane"/>
    <property type="evidence" value="ECO:0007669"/>
    <property type="project" value="UniProtKB-SubCell"/>
</dbReference>
<feature type="transmembrane region" description="Helical" evidence="7">
    <location>
        <begin position="236"/>
        <end position="266"/>
    </location>
</feature>
<dbReference type="InterPro" id="IPR011066">
    <property type="entry name" value="MscS_channel_C_sf"/>
</dbReference>
<name>A0A2M9FZ35_9PROT</name>
<dbReference type="InterPro" id="IPR011014">
    <property type="entry name" value="MscS_channel_TM-2"/>
</dbReference>
<protein>
    <submittedName>
        <fullName evidence="11">Mechanosensitive ion channel protein</fullName>
    </submittedName>
</protein>
<dbReference type="AlphaFoldDB" id="A0A2M9FZ35"/>
<dbReference type="Gene3D" id="2.30.30.60">
    <property type="match status" value="1"/>
</dbReference>
<dbReference type="GO" id="GO:0008381">
    <property type="term" value="F:mechanosensitive monoatomic ion channel activity"/>
    <property type="evidence" value="ECO:0007669"/>
    <property type="project" value="UniProtKB-ARBA"/>
</dbReference>
<dbReference type="Pfam" id="PF21088">
    <property type="entry name" value="MS_channel_1st"/>
    <property type="match status" value="1"/>
</dbReference>
<evidence type="ECO:0000313" key="11">
    <source>
        <dbReference type="EMBL" id="PJK28722.1"/>
    </source>
</evidence>
<dbReference type="SUPFAM" id="SSF82861">
    <property type="entry name" value="Mechanosensitive channel protein MscS (YggB), transmembrane region"/>
    <property type="match status" value="1"/>
</dbReference>
<dbReference type="InterPro" id="IPR049142">
    <property type="entry name" value="MS_channel_1st"/>
</dbReference>
<evidence type="ECO:0000256" key="3">
    <source>
        <dbReference type="ARBA" id="ARBA00022475"/>
    </source>
</evidence>
<comment type="similarity">
    <text evidence="2">Belongs to the MscS (TC 1.A.23) family.</text>
</comment>
<feature type="transmembrane region" description="Helical" evidence="7">
    <location>
        <begin position="208"/>
        <end position="230"/>
    </location>
</feature>
<evidence type="ECO:0000256" key="1">
    <source>
        <dbReference type="ARBA" id="ARBA00004651"/>
    </source>
</evidence>
<keyword evidence="3" id="KW-1003">Cell membrane</keyword>
<dbReference type="Pfam" id="PF21082">
    <property type="entry name" value="MS_channel_3rd"/>
    <property type="match status" value="1"/>
</dbReference>
<gene>
    <name evidence="11" type="ORF">CVT23_15395</name>
</gene>
<dbReference type="PANTHER" id="PTHR30347">
    <property type="entry name" value="POTASSIUM CHANNEL RELATED"/>
    <property type="match status" value="1"/>
</dbReference>
<dbReference type="InterPro" id="IPR052702">
    <property type="entry name" value="MscS-like_channel"/>
</dbReference>
<feature type="transmembrane region" description="Helical" evidence="7">
    <location>
        <begin position="66"/>
        <end position="87"/>
    </location>
</feature>
<evidence type="ECO:0000313" key="12">
    <source>
        <dbReference type="Proteomes" id="UP000229498"/>
    </source>
</evidence>
<organism evidence="11 12">
    <name type="scientific">Minwuia thermotolerans</name>
    <dbReference type="NCBI Taxonomy" id="2056226"/>
    <lineage>
        <taxon>Bacteria</taxon>
        <taxon>Pseudomonadati</taxon>
        <taxon>Pseudomonadota</taxon>
        <taxon>Alphaproteobacteria</taxon>
        <taxon>Minwuiales</taxon>
        <taxon>Minwuiaceae</taxon>
        <taxon>Minwuia</taxon>
    </lineage>
</organism>
<dbReference type="InterPro" id="IPR023408">
    <property type="entry name" value="MscS_beta-dom_sf"/>
</dbReference>
<keyword evidence="12" id="KW-1185">Reference proteome</keyword>
<comment type="caution">
    <text evidence="11">The sequence shown here is derived from an EMBL/GenBank/DDBJ whole genome shotgun (WGS) entry which is preliminary data.</text>
</comment>
<dbReference type="SUPFAM" id="SSF50182">
    <property type="entry name" value="Sm-like ribonucleoproteins"/>
    <property type="match status" value="1"/>
</dbReference>
<dbReference type="Proteomes" id="UP000229498">
    <property type="component" value="Unassembled WGS sequence"/>
</dbReference>
<evidence type="ECO:0000256" key="5">
    <source>
        <dbReference type="ARBA" id="ARBA00022989"/>
    </source>
</evidence>